<evidence type="ECO:0008006" key="4">
    <source>
        <dbReference type="Google" id="ProtNLM"/>
    </source>
</evidence>
<feature type="transmembrane region" description="Helical" evidence="1">
    <location>
        <begin position="20"/>
        <end position="39"/>
    </location>
</feature>
<keyword evidence="1" id="KW-0472">Membrane</keyword>
<evidence type="ECO:0000313" key="3">
    <source>
        <dbReference type="Proteomes" id="UP000198565"/>
    </source>
</evidence>
<evidence type="ECO:0000256" key="1">
    <source>
        <dbReference type="SAM" id="Phobius"/>
    </source>
</evidence>
<proteinExistence type="predicted"/>
<organism evidence="2 3">
    <name type="scientific">Gracilibacillus orientalis</name>
    <dbReference type="NCBI Taxonomy" id="334253"/>
    <lineage>
        <taxon>Bacteria</taxon>
        <taxon>Bacillati</taxon>
        <taxon>Bacillota</taxon>
        <taxon>Bacilli</taxon>
        <taxon>Bacillales</taxon>
        <taxon>Bacillaceae</taxon>
        <taxon>Gracilibacillus</taxon>
    </lineage>
</organism>
<name>A0A1I4KUD8_9BACI</name>
<keyword evidence="1" id="KW-1133">Transmembrane helix</keyword>
<keyword evidence="1" id="KW-0812">Transmembrane</keyword>
<dbReference type="STRING" id="334253.SAMN04487943_104169"/>
<keyword evidence="3" id="KW-1185">Reference proteome</keyword>
<evidence type="ECO:0000313" key="2">
    <source>
        <dbReference type="EMBL" id="SFL82358.1"/>
    </source>
</evidence>
<dbReference type="Proteomes" id="UP000198565">
    <property type="component" value="Unassembled WGS sequence"/>
</dbReference>
<dbReference type="AlphaFoldDB" id="A0A1I4KUD8"/>
<dbReference type="EMBL" id="FOTR01000004">
    <property type="protein sequence ID" value="SFL82358.1"/>
    <property type="molecule type" value="Genomic_DNA"/>
</dbReference>
<protein>
    <recommendedName>
        <fullName evidence="4">ComG operon protein 7</fullName>
    </recommendedName>
</protein>
<accession>A0A1I4KUD8</accession>
<sequence>MVNKLKKYYSKKLRNEKGYIFPLTSFFILLLLLFTYHQIQQIQNQKRIHQLNDEQYKLEMLYQKAYASILEEQEAPPYSYTFPDGTINITIPTNEQDRNIYIIKMSTDTGGYREVHVEIPD</sequence>
<reference evidence="3" key="1">
    <citation type="submission" date="2016-10" db="EMBL/GenBank/DDBJ databases">
        <authorList>
            <person name="Varghese N."/>
            <person name="Submissions S."/>
        </authorList>
    </citation>
    <scope>NUCLEOTIDE SEQUENCE [LARGE SCALE GENOMIC DNA]</scope>
    <source>
        <strain evidence="3">CGMCC 1.4250</strain>
    </source>
</reference>
<gene>
    <name evidence="2" type="ORF">SAMN04487943_104169</name>
</gene>